<dbReference type="PANTHER" id="PTHR46401">
    <property type="entry name" value="GLYCOSYLTRANSFERASE WBBK-RELATED"/>
    <property type="match status" value="1"/>
</dbReference>
<keyword evidence="4" id="KW-1185">Reference proteome</keyword>
<name>K8PB16_9BRAD</name>
<dbReference type="AlphaFoldDB" id="K8PB16"/>
<dbReference type="HOGENOM" id="CLU_009583_34_1_5"/>
<dbReference type="Pfam" id="PF00534">
    <property type="entry name" value="Glycos_transf_1"/>
    <property type="match status" value="1"/>
</dbReference>
<proteinExistence type="predicted"/>
<dbReference type="Gene3D" id="3.40.50.2000">
    <property type="entry name" value="Glycogen Phosphorylase B"/>
    <property type="match status" value="1"/>
</dbReference>
<dbReference type="SUPFAM" id="SSF53756">
    <property type="entry name" value="UDP-Glycosyltransferase/glycogen phosphorylase"/>
    <property type="match status" value="1"/>
</dbReference>
<dbReference type="PATRIC" id="fig|883079.3.peg.1219"/>
<evidence type="ECO:0000256" key="1">
    <source>
        <dbReference type="ARBA" id="ARBA00022679"/>
    </source>
</evidence>
<dbReference type="InterPro" id="IPR001296">
    <property type="entry name" value="Glyco_trans_1"/>
</dbReference>
<dbReference type="GO" id="GO:0016757">
    <property type="term" value="F:glycosyltransferase activity"/>
    <property type="evidence" value="ECO:0007669"/>
    <property type="project" value="InterPro"/>
</dbReference>
<keyword evidence="1" id="KW-0808">Transferase</keyword>
<dbReference type="EMBL" id="AGWY01000006">
    <property type="protein sequence ID" value="EKS38731.1"/>
    <property type="molecule type" value="Genomic_DNA"/>
</dbReference>
<dbReference type="CDD" id="cd03809">
    <property type="entry name" value="GT4_MtfB-like"/>
    <property type="match status" value="1"/>
</dbReference>
<organism evidence="3 4">
    <name type="scientific">Afipia clevelandensis ATCC 49720</name>
    <dbReference type="NCBI Taxonomy" id="883079"/>
    <lineage>
        <taxon>Bacteria</taxon>
        <taxon>Pseudomonadati</taxon>
        <taxon>Pseudomonadota</taxon>
        <taxon>Alphaproteobacteria</taxon>
        <taxon>Hyphomicrobiales</taxon>
        <taxon>Nitrobacteraceae</taxon>
        <taxon>Afipia</taxon>
    </lineage>
</organism>
<dbReference type="RefSeq" id="WP_002712066.1">
    <property type="nucleotide sequence ID" value="NZ_KB375281.1"/>
</dbReference>
<dbReference type="OrthoDB" id="9801609at2"/>
<evidence type="ECO:0000313" key="4">
    <source>
        <dbReference type="Proteomes" id="UP000001095"/>
    </source>
</evidence>
<accession>K8PB16</accession>
<feature type="domain" description="Glycosyl transferase family 1" evidence="2">
    <location>
        <begin position="280"/>
        <end position="399"/>
    </location>
</feature>
<comment type="caution">
    <text evidence="3">The sequence shown here is derived from an EMBL/GenBank/DDBJ whole genome shotgun (WGS) entry which is preliminary data.</text>
</comment>
<evidence type="ECO:0000313" key="3">
    <source>
        <dbReference type="EMBL" id="EKS38731.1"/>
    </source>
</evidence>
<sequence length="468" mass="53269">MTLWFDVTDLRHWSLGHLTGIQRTSVSVLAELLAIRSDIELFAFDSANKVLRKVDIHSLAPVIRDSLVSTTGVNGHGQKNEPVSSYRRMTPVVRSGRQLESNIREKLKELLGDEVTEALRETRRAFGGFLRAVRKQMSMRIARTNRPFRIAGPVLFKKGDVCISLSATWGFQDYSEGLAAYKQASGAAYFNLIYDLIPALFPAWMPPHHSEVFTRWVTQQIANSDLILTISQFQKNEIARFIETERLAYRPVEVIRLGDNPNMNSGLPVDLLPRPRYVPERKFVICVSTIDPRKNQGLLYRVWQRLVEELGPDCPQLLLIGTPHPHVSDFLHQIRYDRSVSKVIVHLADVSDEELAWYYKNCAFTIYPSIYEGWGLPISESLSLGRYCIAGNRTSLPEAGGDLIDYFDPFDFAACYKLVYRAVTDPVYVQVYEARIRANYVPYRWAQTAAHISGLVDRLSDPDQGRVD</sequence>
<protein>
    <recommendedName>
        <fullName evidence="2">Glycosyl transferase family 1 domain-containing protein</fullName>
    </recommendedName>
</protein>
<reference evidence="3 4" key="1">
    <citation type="submission" date="2012-04" db="EMBL/GenBank/DDBJ databases">
        <title>The Genome Sequence of Afipia clevelandensis ATCC 49720.</title>
        <authorList>
            <consortium name="The Broad Institute Genome Sequencing Platform"/>
            <person name="Earl A."/>
            <person name="Ward D."/>
            <person name="Feldgarden M."/>
            <person name="Gevers D."/>
            <person name="Huys G."/>
            <person name="Walker B."/>
            <person name="Young S.K."/>
            <person name="Zeng Q."/>
            <person name="Gargeya S."/>
            <person name="Fitzgerald M."/>
            <person name="Haas B."/>
            <person name="Abouelleil A."/>
            <person name="Alvarado L."/>
            <person name="Arachchi H.M."/>
            <person name="Berlin A."/>
            <person name="Chapman S.B."/>
            <person name="Goldberg J."/>
            <person name="Griggs A."/>
            <person name="Gujja S."/>
            <person name="Hansen M."/>
            <person name="Howarth C."/>
            <person name="Imamovic A."/>
            <person name="Larimer J."/>
            <person name="McCowen C."/>
            <person name="Montmayeur A."/>
            <person name="Murphy C."/>
            <person name="Neiman D."/>
            <person name="Pearson M."/>
            <person name="Priest M."/>
            <person name="Roberts A."/>
            <person name="Saif S."/>
            <person name="Shea T."/>
            <person name="Sisk P."/>
            <person name="Sykes S."/>
            <person name="Wortman J."/>
            <person name="Nusbaum C."/>
            <person name="Birren B."/>
        </authorList>
    </citation>
    <scope>NUCLEOTIDE SEQUENCE [LARGE SCALE GENOMIC DNA]</scope>
    <source>
        <strain evidence="3 4">ATCC 49720</strain>
    </source>
</reference>
<evidence type="ECO:0000259" key="2">
    <source>
        <dbReference type="Pfam" id="PF00534"/>
    </source>
</evidence>
<dbReference type="PANTHER" id="PTHR46401:SF2">
    <property type="entry name" value="GLYCOSYLTRANSFERASE WBBK-RELATED"/>
    <property type="match status" value="1"/>
</dbReference>
<gene>
    <name evidence="3" type="ORF">HMPREF9696_01200</name>
</gene>
<dbReference type="Proteomes" id="UP000001095">
    <property type="component" value="Unassembled WGS sequence"/>
</dbReference>